<organism evidence="2 3">
    <name type="scientific">Paenibacillus ginsengarvi</name>
    <dbReference type="NCBI Taxonomy" id="400777"/>
    <lineage>
        <taxon>Bacteria</taxon>
        <taxon>Bacillati</taxon>
        <taxon>Bacillota</taxon>
        <taxon>Bacilli</taxon>
        <taxon>Bacillales</taxon>
        <taxon>Paenibacillaceae</taxon>
        <taxon>Paenibacillus</taxon>
    </lineage>
</organism>
<proteinExistence type="predicted"/>
<keyword evidence="3" id="KW-1185">Reference proteome</keyword>
<feature type="region of interest" description="Disordered" evidence="1">
    <location>
        <begin position="202"/>
        <end position="271"/>
    </location>
</feature>
<evidence type="ECO:0000313" key="2">
    <source>
        <dbReference type="EMBL" id="RKN75032.1"/>
    </source>
</evidence>
<dbReference type="OrthoDB" id="2654617at2"/>
<comment type="caution">
    <text evidence="2">The sequence shown here is derived from an EMBL/GenBank/DDBJ whole genome shotgun (WGS) entry which is preliminary data.</text>
</comment>
<name>A0A3B0BQA0_9BACL</name>
<feature type="compositionally biased region" description="Acidic residues" evidence="1">
    <location>
        <begin position="226"/>
        <end position="235"/>
    </location>
</feature>
<dbReference type="Proteomes" id="UP000282311">
    <property type="component" value="Unassembled WGS sequence"/>
</dbReference>
<sequence length="341" mass="36360">MKKLFTTTLEGVTSNKTKTTIKLSMSNKDAMVFNQRYLQSLDKELIVSFDDPQSQMDLDDEDERPERRKITTDQFGVVESVGRQLDFGDAKPANDQAPATSPAEQAGATPVAPETAEPADEYAGKEIVIARSNLGGGDGEGDGDTVEYVFPIVSGTGRTPKKYINGEDAGVVLGDDVKNELGLEHSEGCYAIEDLINAGGVLQGIQDGAPPSDEGELDWDPHSDGDADDDNDELSDWGRDVLGETDGTSTTGTDGGTEGDAGSAGEQPAGATPVDVEDYILTHRPQFDGLDHDYAALFARKKAGETWKEIASSLGITSSQLSTTWNKYKSLVQNMIGNGTI</sequence>
<feature type="region of interest" description="Disordered" evidence="1">
    <location>
        <begin position="87"/>
        <end position="120"/>
    </location>
</feature>
<protein>
    <submittedName>
        <fullName evidence="2">Uncharacterized protein</fullName>
    </submittedName>
</protein>
<evidence type="ECO:0000313" key="3">
    <source>
        <dbReference type="Proteomes" id="UP000282311"/>
    </source>
</evidence>
<accession>A0A3B0BQA0</accession>
<gene>
    <name evidence="2" type="ORF">D7M11_26215</name>
</gene>
<reference evidence="2 3" key="1">
    <citation type="journal article" date="2007" name="Int. J. Syst. Evol. Microbiol.">
        <title>Paenibacillus ginsengarvi sp. nov., isolated from soil from ginseng cultivation.</title>
        <authorList>
            <person name="Yoon M.H."/>
            <person name="Ten L.N."/>
            <person name="Im W.T."/>
        </authorList>
    </citation>
    <scope>NUCLEOTIDE SEQUENCE [LARGE SCALE GENOMIC DNA]</scope>
    <source>
        <strain evidence="2 3">KCTC 13059</strain>
    </source>
</reference>
<feature type="compositionally biased region" description="Low complexity" evidence="1">
    <location>
        <begin position="106"/>
        <end position="116"/>
    </location>
</feature>
<evidence type="ECO:0000256" key="1">
    <source>
        <dbReference type="SAM" id="MobiDB-lite"/>
    </source>
</evidence>
<feature type="region of interest" description="Disordered" evidence="1">
    <location>
        <begin position="51"/>
        <end position="74"/>
    </location>
</feature>
<dbReference type="AlphaFoldDB" id="A0A3B0BQA0"/>
<dbReference type="RefSeq" id="WP_120750228.1">
    <property type="nucleotide sequence ID" value="NZ_RBAH01000023.1"/>
</dbReference>
<dbReference type="EMBL" id="RBAH01000023">
    <property type="protein sequence ID" value="RKN75032.1"/>
    <property type="molecule type" value="Genomic_DNA"/>
</dbReference>